<dbReference type="PANTHER" id="PTHR36216">
    <property type="entry name" value="TRANSCRIPTIONAL REGULATOR, TRMB"/>
    <property type="match status" value="1"/>
</dbReference>
<accession>A0A087S3G0</accession>
<dbReference type="SUPFAM" id="SSF46785">
    <property type="entry name" value="Winged helix' DNA-binding domain"/>
    <property type="match status" value="2"/>
</dbReference>
<keyword evidence="2" id="KW-1185">Reference proteome</keyword>
<dbReference type="PANTHER" id="PTHR36216:SF1">
    <property type="entry name" value="HTH ARSR-TYPE DOMAIN-CONTAINING PROTEIN"/>
    <property type="match status" value="1"/>
</dbReference>
<comment type="caution">
    <text evidence="1">The sequence shown here is derived from an EMBL/GenBank/DDBJ whole genome shotgun (WGS) entry which is preliminary data.</text>
</comment>
<evidence type="ECO:0000313" key="1">
    <source>
        <dbReference type="EMBL" id="KFM20264.1"/>
    </source>
</evidence>
<dbReference type="Gene3D" id="1.10.10.10">
    <property type="entry name" value="Winged helix-like DNA-binding domain superfamily/Winged helix DNA-binding domain"/>
    <property type="match status" value="1"/>
</dbReference>
<name>A0A087S3G0_9ARCH</name>
<dbReference type="AlphaFoldDB" id="A0A087S3G0"/>
<dbReference type="InterPro" id="IPR036390">
    <property type="entry name" value="WH_DNA-bd_sf"/>
</dbReference>
<reference evidence="1 2" key="1">
    <citation type="submission" date="2014-06" db="EMBL/GenBank/DDBJ databases">
        <authorList>
            <person name="Ngugi D.K."/>
            <person name="Blom J."/>
            <person name="Alam I."/>
            <person name="Rashid M."/>
            <person name="Baalawi W."/>
            <person name="Zhang G."/>
            <person name="Hikmawan T."/>
            <person name="Guan Y."/>
            <person name="Antunes A."/>
            <person name="Siam R."/>
            <person name="El-Dorry H."/>
            <person name="Bajic V."/>
            <person name="Stingl U."/>
        </authorList>
    </citation>
    <scope>NUCLEOTIDE SEQUENCE [LARGE SCALE GENOMIC DNA]</scope>
    <source>
        <strain evidence="1">SCGC AAA799-P11</strain>
    </source>
</reference>
<dbReference type="EMBL" id="JOSZ01000001">
    <property type="protein sequence ID" value="KFM20264.1"/>
    <property type="molecule type" value="Genomic_DNA"/>
</dbReference>
<dbReference type="InterPro" id="IPR036388">
    <property type="entry name" value="WH-like_DNA-bd_sf"/>
</dbReference>
<organism evidence="1 2">
    <name type="scientific">Marine Group I thaumarchaeote SCGC AAA799-P11</name>
    <dbReference type="NCBI Taxonomy" id="1502295"/>
    <lineage>
        <taxon>Archaea</taxon>
        <taxon>Nitrososphaerota</taxon>
        <taxon>Marine Group I</taxon>
    </lineage>
</organism>
<sequence>MAQKFTLDSFDDEFSYKILKSTKKFKTVSEISADCKIPISTTYRRIKDLQKNGVLEATGFIMDGVRFNKYKCTKLLKYGKYNPKVKQILSIITSNLGICYNELQENSKIPNGTLSHYISSMVKDAKIIVKRTSRRSWYFLPDTKPSEINLIINLRKETGRKILSFLLLHGPSSFTDIQKSTIKAPATISLTITHLVELELVKRILGTRPKYELANRDLTFECIKKIEPNTSDKIKERFADTFSYL</sequence>
<proteinExistence type="predicted"/>
<protein>
    <submittedName>
        <fullName evidence="1">Transcriptional regulator TrmB protein</fullName>
    </submittedName>
</protein>
<dbReference type="PATRIC" id="fig|1502295.3.peg.11"/>
<evidence type="ECO:0000313" key="2">
    <source>
        <dbReference type="Proteomes" id="UP000029387"/>
    </source>
</evidence>
<gene>
    <name evidence="1" type="ORF">AAA799P11_00011</name>
</gene>
<dbReference type="Proteomes" id="UP000029387">
    <property type="component" value="Unassembled WGS sequence"/>
</dbReference>